<sequence>MFKEENHSEEILQAVDTEESTEQAEQTANIDDECTEECAHCEGENSECEQCSASNDEIFEDPIITCTYRFIHSVADVEEALEQFVPLAFDKAEKQSDFILEQYKLADQYAKDESSQTMSASIILKTNRLSDRYVKSQVPRTLVKSLFLNVFSDFDTFTGELLASIYEKKPVLYQSISKNVPFSDILKYADIDTLKTRILSEDIENFRRKSYVEQFDELEKQFSIKTLKDFKNWAVFVEATQRRNLFMHCDGIVSEQYIKICSEHKCDLKNVKVGDKLTLSYSYLTQVLDVMSEVAIKLANVLWRKVLPEETELSDDALHHFVFDYLNDEKWARAINIADFVRHTARSKTDLMQKINLTNLVIAHKFSGSQDIAKKILRSQDWSASIHDFRLSAAVLEDDFDEAHALMLQIGVSSDLICERAYLEWPLFKQFRNTEQFLSAFAEVYGYPFITKMQQSAHDHEKEVDEKDISMIQVVSDEDETSSDNELLDASEKLEDDSEDNIDSEAIKPTGTCSDKP</sequence>
<protein>
    <submittedName>
        <fullName evidence="2">Uncharacterized protein</fullName>
    </submittedName>
</protein>
<dbReference type="Proteomes" id="UP001155587">
    <property type="component" value="Unassembled WGS sequence"/>
</dbReference>
<evidence type="ECO:0000256" key="1">
    <source>
        <dbReference type="SAM" id="MobiDB-lite"/>
    </source>
</evidence>
<feature type="region of interest" description="Disordered" evidence="1">
    <location>
        <begin position="1"/>
        <end position="29"/>
    </location>
</feature>
<evidence type="ECO:0000313" key="2">
    <source>
        <dbReference type="EMBL" id="MCW8346691.1"/>
    </source>
</evidence>
<dbReference type="EMBL" id="JAKRRY010000014">
    <property type="protein sequence ID" value="MCW8346691.1"/>
    <property type="molecule type" value="Genomic_DNA"/>
</dbReference>
<evidence type="ECO:0000313" key="3">
    <source>
        <dbReference type="Proteomes" id="UP001155587"/>
    </source>
</evidence>
<keyword evidence="3" id="KW-1185">Reference proteome</keyword>
<dbReference type="RefSeq" id="WP_265675237.1">
    <property type="nucleotide sequence ID" value="NZ_JAKRRY010000014.1"/>
</dbReference>
<accession>A0A9X3CNI7</accession>
<proteinExistence type="predicted"/>
<name>A0A9X3CNI7_9VIBR</name>
<dbReference type="AlphaFoldDB" id="A0A9X3CNI7"/>
<feature type="region of interest" description="Disordered" evidence="1">
    <location>
        <begin position="472"/>
        <end position="517"/>
    </location>
</feature>
<reference evidence="2" key="1">
    <citation type="submission" date="2022-02" db="EMBL/GenBank/DDBJ databases">
        <title>Vibrio sp. nov, a new bacterium isolated from seawater.</title>
        <authorList>
            <person name="Yuan Y."/>
        </authorList>
    </citation>
    <scope>NUCLEOTIDE SEQUENCE</scope>
    <source>
        <strain evidence="2">ZSDZ65</strain>
    </source>
</reference>
<feature type="compositionally biased region" description="Acidic residues" evidence="1">
    <location>
        <begin position="476"/>
        <end position="503"/>
    </location>
</feature>
<comment type="caution">
    <text evidence="2">The sequence shown here is derived from an EMBL/GenBank/DDBJ whole genome shotgun (WGS) entry which is preliminary data.</text>
</comment>
<organism evidence="2 3">
    <name type="scientific">Vibrio qingdaonensis</name>
    <dbReference type="NCBI Taxonomy" id="2829491"/>
    <lineage>
        <taxon>Bacteria</taxon>
        <taxon>Pseudomonadati</taxon>
        <taxon>Pseudomonadota</taxon>
        <taxon>Gammaproteobacteria</taxon>
        <taxon>Vibrionales</taxon>
        <taxon>Vibrionaceae</taxon>
        <taxon>Vibrio</taxon>
    </lineage>
</organism>
<feature type="compositionally biased region" description="Basic and acidic residues" evidence="1">
    <location>
        <begin position="1"/>
        <end position="10"/>
    </location>
</feature>
<gene>
    <name evidence="2" type="ORF">MD535_11850</name>
</gene>